<reference evidence="1" key="2">
    <citation type="submission" date="2020-11" db="EMBL/GenBank/DDBJ databases">
        <authorList>
            <person name="McCartney M.A."/>
            <person name="Auch B."/>
            <person name="Kono T."/>
            <person name="Mallez S."/>
            <person name="Becker A."/>
            <person name="Gohl D.M."/>
            <person name="Silverstein K.A.T."/>
            <person name="Koren S."/>
            <person name="Bechman K.B."/>
            <person name="Herman A."/>
            <person name="Abrahante J.E."/>
            <person name="Garbe J."/>
        </authorList>
    </citation>
    <scope>NUCLEOTIDE SEQUENCE</scope>
    <source>
        <strain evidence="1">Duluth1</strain>
        <tissue evidence="1">Whole animal</tissue>
    </source>
</reference>
<dbReference type="AlphaFoldDB" id="A0A9D4GIV2"/>
<keyword evidence="2" id="KW-1185">Reference proteome</keyword>
<dbReference type="EMBL" id="JAIWYP010000005">
    <property type="protein sequence ID" value="KAH3817688.1"/>
    <property type="molecule type" value="Genomic_DNA"/>
</dbReference>
<evidence type="ECO:0000313" key="2">
    <source>
        <dbReference type="Proteomes" id="UP000828390"/>
    </source>
</evidence>
<organism evidence="1 2">
    <name type="scientific">Dreissena polymorpha</name>
    <name type="common">Zebra mussel</name>
    <name type="synonym">Mytilus polymorpha</name>
    <dbReference type="NCBI Taxonomy" id="45954"/>
    <lineage>
        <taxon>Eukaryota</taxon>
        <taxon>Metazoa</taxon>
        <taxon>Spiralia</taxon>
        <taxon>Lophotrochozoa</taxon>
        <taxon>Mollusca</taxon>
        <taxon>Bivalvia</taxon>
        <taxon>Autobranchia</taxon>
        <taxon>Heteroconchia</taxon>
        <taxon>Euheterodonta</taxon>
        <taxon>Imparidentia</taxon>
        <taxon>Neoheterodontei</taxon>
        <taxon>Myida</taxon>
        <taxon>Dreissenoidea</taxon>
        <taxon>Dreissenidae</taxon>
        <taxon>Dreissena</taxon>
    </lineage>
</organism>
<evidence type="ECO:0000313" key="1">
    <source>
        <dbReference type="EMBL" id="KAH3817688.1"/>
    </source>
</evidence>
<name>A0A9D4GIV2_DREPO</name>
<gene>
    <name evidence="1" type="ORF">DPMN_119243</name>
</gene>
<accession>A0A9D4GIV2</accession>
<reference evidence="1" key="1">
    <citation type="journal article" date="2019" name="bioRxiv">
        <title>The Genome of the Zebra Mussel, Dreissena polymorpha: A Resource for Invasive Species Research.</title>
        <authorList>
            <person name="McCartney M.A."/>
            <person name="Auch B."/>
            <person name="Kono T."/>
            <person name="Mallez S."/>
            <person name="Zhang Y."/>
            <person name="Obille A."/>
            <person name="Becker A."/>
            <person name="Abrahante J.E."/>
            <person name="Garbe J."/>
            <person name="Badalamenti J.P."/>
            <person name="Herman A."/>
            <person name="Mangelson H."/>
            <person name="Liachko I."/>
            <person name="Sullivan S."/>
            <person name="Sone E.D."/>
            <person name="Koren S."/>
            <person name="Silverstein K.A.T."/>
            <person name="Beckman K.B."/>
            <person name="Gohl D.M."/>
        </authorList>
    </citation>
    <scope>NUCLEOTIDE SEQUENCE</scope>
    <source>
        <strain evidence="1">Duluth1</strain>
        <tissue evidence="1">Whole animal</tissue>
    </source>
</reference>
<sequence>MAQQHNTEANALAYLHYKIVRRVLRCLLEFLVTHNNPHRTLDEYIEQNGDQILESDLERRHRQILLPRGHAVTMDMLPVYLVEFLISHDSESSLITREIKDVLNEHNQKRKELYTAIVTGVDESFFKGHLEKVKQLLAALCQFMKNGPLTVEIQEQIANINKANENHTDDVLDEFKHQHELGKISQKSYNVVQR</sequence>
<dbReference type="Proteomes" id="UP000828390">
    <property type="component" value="Unassembled WGS sequence"/>
</dbReference>
<protein>
    <submittedName>
        <fullName evidence="1">Uncharacterized protein</fullName>
    </submittedName>
</protein>
<proteinExistence type="predicted"/>
<comment type="caution">
    <text evidence="1">The sequence shown here is derived from an EMBL/GenBank/DDBJ whole genome shotgun (WGS) entry which is preliminary data.</text>
</comment>